<protein>
    <recommendedName>
        <fullName evidence="4">Yip1 domain-containing protein</fullName>
    </recommendedName>
</protein>
<sequence length="166" mass="17548">MLARGPLTPQEVLGLILLAYAIQEMFVLFLLPEMRAGQSPALTWHLERVFFAVMEFAVTVGLVFGVGRMFGGKGNVADCVTGIAWFNLITSFLVPLTAPALPGLFTGEITAAAALLLFAGTAIFCWVFAGVIAGIHRFRSTGSVLMAMMVLITLTTLIASALAPAG</sequence>
<dbReference type="EMBL" id="BSYI01000021">
    <property type="protein sequence ID" value="GMG83587.1"/>
    <property type="molecule type" value="Genomic_DNA"/>
</dbReference>
<feature type="transmembrane region" description="Helical" evidence="1">
    <location>
        <begin position="12"/>
        <end position="31"/>
    </location>
</feature>
<gene>
    <name evidence="2" type="ORF">LNKW23_28000</name>
</gene>
<evidence type="ECO:0000256" key="1">
    <source>
        <dbReference type="SAM" id="Phobius"/>
    </source>
</evidence>
<name>A0ABQ6LPC2_9RHOB</name>
<feature type="transmembrane region" description="Helical" evidence="1">
    <location>
        <begin position="83"/>
        <end position="105"/>
    </location>
</feature>
<evidence type="ECO:0000313" key="3">
    <source>
        <dbReference type="Proteomes" id="UP001239909"/>
    </source>
</evidence>
<accession>A0ABQ6LPC2</accession>
<feature type="transmembrane region" description="Helical" evidence="1">
    <location>
        <begin position="51"/>
        <end position="71"/>
    </location>
</feature>
<evidence type="ECO:0000313" key="2">
    <source>
        <dbReference type="EMBL" id="GMG83587.1"/>
    </source>
</evidence>
<comment type="caution">
    <text evidence="2">The sequence shown here is derived from an EMBL/GenBank/DDBJ whole genome shotgun (WGS) entry which is preliminary data.</text>
</comment>
<feature type="transmembrane region" description="Helical" evidence="1">
    <location>
        <begin position="144"/>
        <end position="163"/>
    </location>
</feature>
<keyword evidence="1" id="KW-1133">Transmembrane helix</keyword>
<proteinExistence type="predicted"/>
<organism evidence="2 3">
    <name type="scientific">Paralimibaculum aggregatum</name>
    <dbReference type="NCBI Taxonomy" id="3036245"/>
    <lineage>
        <taxon>Bacteria</taxon>
        <taxon>Pseudomonadati</taxon>
        <taxon>Pseudomonadota</taxon>
        <taxon>Alphaproteobacteria</taxon>
        <taxon>Rhodobacterales</taxon>
        <taxon>Paracoccaceae</taxon>
        <taxon>Paralimibaculum</taxon>
    </lineage>
</organism>
<keyword evidence="1" id="KW-0812">Transmembrane</keyword>
<reference evidence="2 3" key="1">
    <citation type="submission" date="2023-04" db="EMBL/GenBank/DDBJ databases">
        <title>Marinoamorphus aggregata gen. nov., sp. Nov., isolate from tissue of brittle star Ophioplocus japonicus.</title>
        <authorList>
            <person name="Kawano K."/>
            <person name="Sawayama S."/>
            <person name="Nakagawa S."/>
        </authorList>
    </citation>
    <scope>NUCLEOTIDE SEQUENCE [LARGE SCALE GENOMIC DNA]</scope>
    <source>
        <strain evidence="2 3">NKW23</strain>
    </source>
</reference>
<dbReference type="Proteomes" id="UP001239909">
    <property type="component" value="Unassembled WGS sequence"/>
</dbReference>
<keyword evidence="1" id="KW-0472">Membrane</keyword>
<evidence type="ECO:0008006" key="4">
    <source>
        <dbReference type="Google" id="ProtNLM"/>
    </source>
</evidence>
<feature type="transmembrane region" description="Helical" evidence="1">
    <location>
        <begin position="111"/>
        <end position="132"/>
    </location>
</feature>
<keyword evidence="3" id="KW-1185">Reference proteome</keyword>